<dbReference type="Gene3D" id="2.60.120.200">
    <property type="match status" value="1"/>
</dbReference>
<name>A0A132C0U1_9RHOB</name>
<proteinExistence type="predicted"/>
<dbReference type="EMBL" id="LPUY01000025">
    <property type="protein sequence ID" value="KUP94198.1"/>
    <property type="molecule type" value="Genomic_DNA"/>
</dbReference>
<organism evidence="1 2">
    <name type="scientific">Tritonibacter horizontis</name>
    <dbReference type="NCBI Taxonomy" id="1768241"/>
    <lineage>
        <taxon>Bacteria</taxon>
        <taxon>Pseudomonadati</taxon>
        <taxon>Pseudomonadota</taxon>
        <taxon>Alphaproteobacteria</taxon>
        <taxon>Rhodobacterales</taxon>
        <taxon>Paracoccaceae</taxon>
        <taxon>Tritonibacter</taxon>
    </lineage>
</organism>
<sequence length="266" mass="29475">MTTTLAFADETGAVRYDASNIIASLEDNDPSKHEDLTIEDGRLKVVGDGEGIGWFSDSQGPLLYKDVTGDFMIETEVSMHRKDGEAGLPEGNFSSAGLLVRAPGGTQGNENWLMFNIGFQDRFYGRELKVTRPMDIPKEENPTYDIGFHSLSTLYLLPEEKTEPMKLRIARIGDELRSYYFTDGEWHEQKPQQGMEVFGNGINEVVSEFGNGHFRPNGMNLPDTVQAGILVNAGIDGASFAPKRDGYALFSYVEITPISIFDEALN</sequence>
<comment type="caution">
    <text evidence="1">The sequence shown here is derived from an EMBL/GenBank/DDBJ whole genome shotgun (WGS) entry which is preliminary data.</text>
</comment>
<dbReference type="RefSeq" id="WP_068240825.1">
    <property type="nucleotide sequence ID" value="NZ_LPUY01000025.1"/>
</dbReference>
<reference evidence="1 2" key="1">
    <citation type="submission" date="2015-12" db="EMBL/GenBank/DDBJ databases">
        <title>Genome sequence of the marine Rhodobacteraceae strain O3.65, Candidatus Tritonibacter horizontis.</title>
        <authorList>
            <person name="Poehlein A."/>
            <person name="Giebel H.A."/>
            <person name="Voget S."/>
            <person name="Brinkhoff T."/>
        </authorList>
    </citation>
    <scope>NUCLEOTIDE SEQUENCE [LARGE SCALE GENOMIC DNA]</scope>
    <source>
        <strain evidence="1 2">O3.65</strain>
    </source>
</reference>
<dbReference type="OrthoDB" id="9806213at2"/>
<dbReference type="AlphaFoldDB" id="A0A132C0U1"/>
<accession>A0A132C0U1</accession>
<protein>
    <submittedName>
        <fullName evidence="1">Uncharacterized protein</fullName>
    </submittedName>
</protein>
<evidence type="ECO:0000313" key="1">
    <source>
        <dbReference type="EMBL" id="KUP94198.1"/>
    </source>
</evidence>
<keyword evidence="2" id="KW-1185">Reference proteome</keyword>
<evidence type="ECO:0000313" key="2">
    <source>
        <dbReference type="Proteomes" id="UP000068382"/>
    </source>
</evidence>
<gene>
    <name evidence="1" type="ORF">TRIHO_09340</name>
</gene>
<dbReference type="Proteomes" id="UP000068382">
    <property type="component" value="Unassembled WGS sequence"/>
</dbReference>